<dbReference type="EMBL" id="JBHSDU010000003">
    <property type="protein sequence ID" value="MFC4310903.1"/>
    <property type="molecule type" value="Genomic_DNA"/>
</dbReference>
<dbReference type="RefSeq" id="WP_380598791.1">
    <property type="nucleotide sequence ID" value="NZ_JBHSDU010000003.1"/>
</dbReference>
<feature type="chain" id="PRO_5045613366" evidence="1">
    <location>
        <begin position="22"/>
        <end position="92"/>
    </location>
</feature>
<name>A0ABV8STF2_9GAMM</name>
<proteinExistence type="predicted"/>
<evidence type="ECO:0000313" key="2">
    <source>
        <dbReference type="EMBL" id="MFC4310903.1"/>
    </source>
</evidence>
<keyword evidence="1" id="KW-0732">Signal</keyword>
<gene>
    <name evidence="2" type="ORF">ACFPN2_17540</name>
</gene>
<dbReference type="Proteomes" id="UP001595904">
    <property type="component" value="Unassembled WGS sequence"/>
</dbReference>
<organism evidence="2 3">
    <name type="scientific">Steroidobacter flavus</name>
    <dbReference type="NCBI Taxonomy" id="1842136"/>
    <lineage>
        <taxon>Bacteria</taxon>
        <taxon>Pseudomonadati</taxon>
        <taxon>Pseudomonadota</taxon>
        <taxon>Gammaproteobacteria</taxon>
        <taxon>Steroidobacterales</taxon>
        <taxon>Steroidobacteraceae</taxon>
        <taxon>Steroidobacter</taxon>
    </lineage>
</organism>
<evidence type="ECO:0000256" key="1">
    <source>
        <dbReference type="SAM" id="SignalP"/>
    </source>
</evidence>
<comment type="caution">
    <text evidence="2">The sequence shown here is derived from an EMBL/GenBank/DDBJ whole genome shotgun (WGS) entry which is preliminary data.</text>
</comment>
<protein>
    <submittedName>
        <fullName evidence="2">Uncharacterized protein</fullName>
    </submittedName>
</protein>
<reference evidence="3" key="1">
    <citation type="journal article" date="2019" name="Int. J. Syst. Evol. Microbiol.">
        <title>The Global Catalogue of Microorganisms (GCM) 10K type strain sequencing project: providing services to taxonomists for standard genome sequencing and annotation.</title>
        <authorList>
            <consortium name="The Broad Institute Genomics Platform"/>
            <consortium name="The Broad Institute Genome Sequencing Center for Infectious Disease"/>
            <person name="Wu L."/>
            <person name="Ma J."/>
        </authorList>
    </citation>
    <scope>NUCLEOTIDE SEQUENCE [LARGE SCALE GENOMIC DNA]</scope>
    <source>
        <strain evidence="3">CGMCC 1.10759</strain>
    </source>
</reference>
<sequence>MSTQGLVAIAVMGLAAPSAFADQYSTDLAIDGELLAQEVALEERETYSWLAHGLRLPIGKGRFITVGGGRNPLTGEIHVEITYQVNHDVGGK</sequence>
<evidence type="ECO:0000313" key="3">
    <source>
        <dbReference type="Proteomes" id="UP001595904"/>
    </source>
</evidence>
<feature type="signal peptide" evidence="1">
    <location>
        <begin position="1"/>
        <end position="21"/>
    </location>
</feature>
<accession>A0ABV8STF2</accession>
<keyword evidence="3" id="KW-1185">Reference proteome</keyword>